<dbReference type="InterPro" id="IPR052194">
    <property type="entry name" value="MESH1"/>
</dbReference>
<dbReference type="PANTHER" id="PTHR46246:SF1">
    <property type="entry name" value="GUANOSINE-3',5'-BIS(DIPHOSPHATE) 3'-PYROPHOSPHOHYDROLASE MESH1"/>
    <property type="match status" value="1"/>
</dbReference>
<sequence length="196" mass="22181">MKPLLDWESWPEPYRTQGRRTADLATAVYAGHVRDQGSPYLEHPARVVAILHEEFGVTDPHILILGLLHDALEVSPESEPAISAGLGANFVRQLRAMTPDHRLELRPKRPEDACVWHEKLNKLDASEILVRLADRVDNLRDLSNSPSLQRRSRFLDALTETYIPLSAQARDLSPSHRRAHQFLTEEHQRVTGAGII</sequence>
<dbReference type="EMBL" id="JACTVJ010000021">
    <property type="protein sequence ID" value="MBC9717825.1"/>
    <property type="molecule type" value="Genomic_DNA"/>
</dbReference>
<accession>A0ABR7SQQ1</accession>
<dbReference type="SUPFAM" id="SSF109604">
    <property type="entry name" value="HD-domain/PDEase-like"/>
    <property type="match status" value="1"/>
</dbReference>
<keyword evidence="3" id="KW-1185">Reference proteome</keyword>
<dbReference type="Gene3D" id="1.10.3210.10">
    <property type="entry name" value="Hypothetical protein af1432"/>
    <property type="match status" value="1"/>
</dbReference>
<name>A0ABR7SQQ1_9ACTN</name>
<feature type="domain" description="HD/PDEase" evidence="1">
    <location>
        <begin position="36"/>
        <end position="148"/>
    </location>
</feature>
<evidence type="ECO:0000313" key="2">
    <source>
        <dbReference type="EMBL" id="MBC9717825.1"/>
    </source>
</evidence>
<dbReference type="Pfam" id="PF13328">
    <property type="entry name" value="HD_4"/>
    <property type="match status" value="1"/>
</dbReference>
<dbReference type="Proteomes" id="UP000642284">
    <property type="component" value="Unassembled WGS sequence"/>
</dbReference>
<reference evidence="2 3" key="1">
    <citation type="submission" date="2020-08" db="EMBL/GenBank/DDBJ databases">
        <title>Genemic of Streptomyces polyaspartic.</title>
        <authorList>
            <person name="Liu W."/>
        </authorList>
    </citation>
    <scope>NUCLEOTIDE SEQUENCE [LARGE SCALE GENOMIC DNA]</scope>
    <source>
        <strain evidence="2 3">TRM66268-LWL</strain>
    </source>
</reference>
<comment type="caution">
    <text evidence="2">The sequence shown here is derived from an EMBL/GenBank/DDBJ whole genome shotgun (WGS) entry which is preliminary data.</text>
</comment>
<proteinExistence type="predicted"/>
<evidence type="ECO:0000313" key="3">
    <source>
        <dbReference type="Proteomes" id="UP000642284"/>
    </source>
</evidence>
<organism evidence="2 3">
    <name type="scientific">Streptomyces polyasparticus</name>
    <dbReference type="NCBI Taxonomy" id="2767826"/>
    <lineage>
        <taxon>Bacteria</taxon>
        <taxon>Bacillati</taxon>
        <taxon>Actinomycetota</taxon>
        <taxon>Actinomycetes</taxon>
        <taxon>Kitasatosporales</taxon>
        <taxon>Streptomycetaceae</taxon>
        <taxon>Streptomyces</taxon>
    </lineage>
</organism>
<gene>
    <name evidence="2" type="ORF">H9Y04_35370</name>
</gene>
<dbReference type="SMART" id="SM00471">
    <property type="entry name" value="HDc"/>
    <property type="match status" value="1"/>
</dbReference>
<dbReference type="PANTHER" id="PTHR46246">
    <property type="entry name" value="GUANOSINE-3',5'-BIS(DIPHOSPHATE) 3'-PYROPHOSPHOHYDROLASE MESH1"/>
    <property type="match status" value="1"/>
</dbReference>
<evidence type="ECO:0000259" key="1">
    <source>
        <dbReference type="SMART" id="SM00471"/>
    </source>
</evidence>
<dbReference type="InterPro" id="IPR003607">
    <property type="entry name" value="HD/PDEase_dom"/>
</dbReference>
<protein>
    <submittedName>
        <fullName evidence="2">HD domain-containing protein</fullName>
    </submittedName>
</protein>
<dbReference type="RefSeq" id="WP_187818270.1">
    <property type="nucleotide sequence ID" value="NZ_JACTVJ010000021.1"/>
</dbReference>